<feature type="transmembrane region" description="Helical" evidence="6">
    <location>
        <begin position="779"/>
        <end position="802"/>
    </location>
</feature>
<protein>
    <recommendedName>
        <fullName evidence="7">Integral membrane bound transporter domain-containing protein</fullName>
    </recommendedName>
</protein>
<feature type="region of interest" description="Disordered" evidence="5">
    <location>
        <begin position="391"/>
        <end position="417"/>
    </location>
</feature>
<keyword evidence="4 6" id="KW-0472">Membrane</keyword>
<accession>A0A3N4L184</accession>
<feature type="region of interest" description="Disordered" evidence="5">
    <location>
        <begin position="42"/>
        <end position="81"/>
    </location>
</feature>
<dbReference type="InterPro" id="IPR023244">
    <property type="entry name" value="Brefeldin_A-sensitivity_4"/>
</dbReference>
<feature type="compositionally biased region" description="Low complexity" evidence="5">
    <location>
        <begin position="51"/>
        <end position="63"/>
    </location>
</feature>
<keyword evidence="3 6" id="KW-1133">Transmembrane helix</keyword>
<proteinExistence type="predicted"/>
<evidence type="ECO:0000256" key="1">
    <source>
        <dbReference type="ARBA" id="ARBA00004141"/>
    </source>
</evidence>
<dbReference type="InterPro" id="IPR049453">
    <property type="entry name" value="Memb_transporter_dom"/>
</dbReference>
<feature type="transmembrane region" description="Helical" evidence="6">
    <location>
        <begin position="256"/>
        <end position="278"/>
    </location>
</feature>
<dbReference type="Proteomes" id="UP000277580">
    <property type="component" value="Unassembled WGS sequence"/>
</dbReference>
<feature type="transmembrane region" description="Helical" evidence="6">
    <location>
        <begin position="217"/>
        <end position="236"/>
    </location>
</feature>
<feature type="domain" description="Integral membrane bound transporter" evidence="7">
    <location>
        <begin position="661"/>
        <end position="797"/>
    </location>
</feature>
<feature type="transmembrane region" description="Helical" evidence="6">
    <location>
        <begin position="160"/>
        <end position="179"/>
    </location>
</feature>
<dbReference type="InterPro" id="IPR052430">
    <property type="entry name" value="IVT-Associated"/>
</dbReference>
<name>A0A3N4L184_9PEZI</name>
<feature type="transmembrane region" description="Helical" evidence="6">
    <location>
        <begin position="740"/>
        <end position="759"/>
    </location>
</feature>
<keyword evidence="9" id="KW-1185">Reference proteome</keyword>
<evidence type="ECO:0000256" key="4">
    <source>
        <dbReference type="ARBA" id="ARBA00023136"/>
    </source>
</evidence>
<dbReference type="STRING" id="1392247.A0A3N4L184"/>
<dbReference type="Pfam" id="PF13515">
    <property type="entry name" value="FUSC_2"/>
    <property type="match status" value="1"/>
</dbReference>
<feature type="transmembrane region" description="Helical" evidence="6">
    <location>
        <begin position="112"/>
        <end position="130"/>
    </location>
</feature>
<keyword evidence="2 6" id="KW-0812">Transmembrane</keyword>
<comment type="subcellular location">
    <subcellularLocation>
        <location evidence="1">Membrane</location>
        <topology evidence="1">Multi-pass membrane protein</topology>
    </subcellularLocation>
</comment>
<dbReference type="PRINTS" id="PR02047">
    <property type="entry name" value="BREFELDNASP4"/>
</dbReference>
<feature type="transmembrane region" description="Helical" evidence="6">
    <location>
        <begin position="191"/>
        <end position="210"/>
    </location>
</feature>
<evidence type="ECO:0000256" key="2">
    <source>
        <dbReference type="ARBA" id="ARBA00022692"/>
    </source>
</evidence>
<evidence type="ECO:0000313" key="9">
    <source>
        <dbReference type="Proteomes" id="UP000277580"/>
    </source>
</evidence>
<feature type="transmembrane region" description="Helical" evidence="6">
    <location>
        <begin position="693"/>
        <end position="710"/>
    </location>
</feature>
<dbReference type="PANTHER" id="PTHR47804:SF1">
    <property type="entry name" value="DUF2421 DOMAIN-CONTAINING PROTEIN"/>
    <property type="match status" value="1"/>
</dbReference>
<reference evidence="8 9" key="1">
    <citation type="journal article" date="2018" name="Nat. Ecol. Evol.">
        <title>Pezizomycetes genomes reveal the molecular basis of ectomycorrhizal truffle lifestyle.</title>
        <authorList>
            <person name="Murat C."/>
            <person name="Payen T."/>
            <person name="Noel B."/>
            <person name="Kuo A."/>
            <person name="Morin E."/>
            <person name="Chen J."/>
            <person name="Kohler A."/>
            <person name="Krizsan K."/>
            <person name="Balestrini R."/>
            <person name="Da Silva C."/>
            <person name="Montanini B."/>
            <person name="Hainaut M."/>
            <person name="Levati E."/>
            <person name="Barry K.W."/>
            <person name="Belfiori B."/>
            <person name="Cichocki N."/>
            <person name="Clum A."/>
            <person name="Dockter R.B."/>
            <person name="Fauchery L."/>
            <person name="Guy J."/>
            <person name="Iotti M."/>
            <person name="Le Tacon F."/>
            <person name="Lindquist E.A."/>
            <person name="Lipzen A."/>
            <person name="Malagnac F."/>
            <person name="Mello A."/>
            <person name="Molinier V."/>
            <person name="Miyauchi S."/>
            <person name="Poulain J."/>
            <person name="Riccioni C."/>
            <person name="Rubini A."/>
            <person name="Sitrit Y."/>
            <person name="Splivallo R."/>
            <person name="Traeger S."/>
            <person name="Wang M."/>
            <person name="Zifcakova L."/>
            <person name="Wipf D."/>
            <person name="Zambonelli A."/>
            <person name="Paolocci F."/>
            <person name="Nowrousian M."/>
            <person name="Ottonello S."/>
            <person name="Baldrian P."/>
            <person name="Spatafora J.W."/>
            <person name="Henrissat B."/>
            <person name="Nagy L.G."/>
            <person name="Aury J.M."/>
            <person name="Wincker P."/>
            <person name="Grigoriev I.V."/>
            <person name="Bonfante P."/>
            <person name="Martin F.M."/>
        </authorList>
    </citation>
    <scope>NUCLEOTIDE SEQUENCE [LARGE SCALE GENOMIC DNA]</scope>
    <source>
        <strain evidence="8 9">CCBAS932</strain>
    </source>
</reference>
<dbReference type="OrthoDB" id="68611at2759"/>
<evidence type="ECO:0000313" key="8">
    <source>
        <dbReference type="EMBL" id="RPB16577.1"/>
    </source>
</evidence>
<evidence type="ECO:0000256" key="3">
    <source>
        <dbReference type="ARBA" id="ARBA00022989"/>
    </source>
</evidence>
<dbReference type="GO" id="GO:0016020">
    <property type="term" value="C:membrane"/>
    <property type="evidence" value="ECO:0007669"/>
    <property type="project" value="UniProtKB-SubCell"/>
</dbReference>
<feature type="compositionally biased region" description="Gly residues" evidence="5">
    <location>
        <begin position="68"/>
        <end position="81"/>
    </location>
</feature>
<organism evidence="8 9">
    <name type="scientific">Morchella conica CCBAS932</name>
    <dbReference type="NCBI Taxonomy" id="1392247"/>
    <lineage>
        <taxon>Eukaryota</taxon>
        <taxon>Fungi</taxon>
        <taxon>Dikarya</taxon>
        <taxon>Ascomycota</taxon>
        <taxon>Pezizomycotina</taxon>
        <taxon>Pezizomycetes</taxon>
        <taxon>Pezizales</taxon>
        <taxon>Morchellaceae</taxon>
        <taxon>Morchella</taxon>
    </lineage>
</organism>
<evidence type="ECO:0000256" key="5">
    <source>
        <dbReference type="SAM" id="MobiDB-lite"/>
    </source>
</evidence>
<gene>
    <name evidence="8" type="ORF">P167DRAFT_532133</name>
</gene>
<dbReference type="EMBL" id="ML119108">
    <property type="protein sequence ID" value="RPB16577.1"/>
    <property type="molecule type" value="Genomic_DNA"/>
</dbReference>
<evidence type="ECO:0000256" key="6">
    <source>
        <dbReference type="SAM" id="Phobius"/>
    </source>
</evidence>
<dbReference type="AlphaFoldDB" id="A0A3N4L184"/>
<dbReference type="InParanoid" id="A0A3N4L184"/>
<evidence type="ECO:0000259" key="7">
    <source>
        <dbReference type="Pfam" id="PF13515"/>
    </source>
</evidence>
<sequence>MASPAPQKPTGKKHVRPKALARKASVIIPSTGVRIHRTSTQLPRNYTLGRTNSNSTTSADDTTPLLGGVRGGGAQGGRGGRGWGSGAVMSLLDGMVEFFGSQKGHMVLKCSFGYFLGSLATFVSPIAAMLGKYDGKHMVATCAVYFHPARSIGGMFEATLYALCAFAYSTVVSVGSMGLSNLFAQLDMIELGHALVLLIFCAGGLGLIGYTKQAMASPTVSVACSLASIAIITILTKEGNVQRGGFTLGKIYQVSTIVVMAISISLFLALTLWATSAVTELRQLMIKSTDSFSDMLTIITRSFLSGTEEELLEPQFVKASTSLRTVFVPLMKNLREAKYEHYVRGTEREYVLEKKIVECMQRLAQHIGGLRSAASTQFGLLSQAQKLAATASAGTPAPGNQQRVTGEGPQLFTPPDHDSYLAVPEPLEWPASDATSIDTQQDPTAPLTIFDTFIFHLGPPMKSLAYTLNLMLEELPFSSSHPIASHTIKVNPAFSESLKKAVELYSEARIEALNTLYKSEAVTKERPMDEAADVEEIAASCGYFSSCLLYFAEEMGRFLSLLEELEHLQREGGRTWEWLKFWKKPAGARKQRNDVEELGPSKLKARNTIPNVAPEAEVPFTYKLWKAMSVLRRDEIKFSIKVGVGAAVYALPAFIPYTRPIYSHWRGEWGLVSYMIVMSMTLGQTNNSGNLRVLGTIFGAIFALVAWETFGSNPYTLSIFGWLVSIPCFWIILTWKQATFGRFILLTYNLSVLYAYSLSMADADDDDDEGGVDPVITEIVLHRFVAVTVGVIWGVFVNVAVWPISARQQLRRGLSVLWLRMALIWRRDPLNSLIEGESDKKYMNIHEEHALQKALLRLGTLVAAAPHELRLKGPFPAAEYQKILAANQAILDAFHGMSVMIMKDPKANRREADILEFTMKERVDLCARISHLFYVLASSIRLGFPLPERLPNTDRARDRLLAKLYAYRQQVRGTEGESDEDFALIYAYVLVTGRISEGVYEVIQIVERLYGVLEEEMLEI</sequence>
<feature type="transmembrane region" description="Helical" evidence="6">
    <location>
        <begin position="716"/>
        <end position="733"/>
    </location>
</feature>
<dbReference type="PANTHER" id="PTHR47804">
    <property type="entry name" value="60S RIBOSOMAL PROTEIN L19"/>
    <property type="match status" value="1"/>
</dbReference>